<organism evidence="1 2">
    <name type="scientific">Crateriforma conspicua</name>
    <dbReference type="NCBI Taxonomy" id="2527996"/>
    <lineage>
        <taxon>Bacteria</taxon>
        <taxon>Pseudomonadati</taxon>
        <taxon>Planctomycetota</taxon>
        <taxon>Planctomycetia</taxon>
        <taxon>Planctomycetales</taxon>
        <taxon>Planctomycetaceae</taxon>
        <taxon>Crateriforma</taxon>
    </lineage>
</organism>
<dbReference type="AlphaFoldDB" id="A0A5C5YCF7"/>
<accession>A0A5C5YCF7</accession>
<name>A0A5C5YCF7_9PLAN</name>
<comment type="caution">
    <text evidence="1">The sequence shown here is derived from an EMBL/GenBank/DDBJ whole genome shotgun (WGS) entry which is preliminary data.</text>
</comment>
<proteinExistence type="predicted"/>
<dbReference type="EMBL" id="SJPL01000001">
    <property type="protein sequence ID" value="TWT72619.1"/>
    <property type="molecule type" value="Genomic_DNA"/>
</dbReference>
<reference evidence="1 2" key="1">
    <citation type="submission" date="2019-02" db="EMBL/GenBank/DDBJ databases">
        <title>Deep-cultivation of Planctomycetes and their phenomic and genomic characterization uncovers novel biology.</title>
        <authorList>
            <person name="Wiegand S."/>
            <person name="Jogler M."/>
            <person name="Boedeker C."/>
            <person name="Pinto D."/>
            <person name="Vollmers J."/>
            <person name="Rivas-Marin E."/>
            <person name="Kohn T."/>
            <person name="Peeters S.H."/>
            <person name="Heuer A."/>
            <person name="Rast P."/>
            <person name="Oberbeckmann S."/>
            <person name="Bunk B."/>
            <person name="Jeske O."/>
            <person name="Meyerdierks A."/>
            <person name="Storesund J.E."/>
            <person name="Kallscheuer N."/>
            <person name="Luecker S."/>
            <person name="Lage O.M."/>
            <person name="Pohl T."/>
            <person name="Merkel B.J."/>
            <person name="Hornburger P."/>
            <person name="Mueller R.-W."/>
            <person name="Bruemmer F."/>
            <person name="Labrenz M."/>
            <person name="Spormann A.M."/>
            <person name="Op Den Camp H."/>
            <person name="Overmann J."/>
            <person name="Amann R."/>
            <person name="Jetten M.S.M."/>
            <person name="Mascher T."/>
            <person name="Medema M.H."/>
            <person name="Devos D.P."/>
            <person name="Kaster A.-K."/>
            <person name="Ovreas L."/>
            <person name="Rohde M."/>
            <person name="Galperin M.Y."/>
            <person name="Jogler C."/>
        </authorList>
    </citation>
    <scope>NUCLEOTIDE SEQUENCE [LARGE SCALE GENOMIC DNA]</scope>
    <source>
        <strain evidence="1 2">Pan14r</strain>
    </source>
</reference>
<keyword evidence="2" id="KW-1185">Reference proteome</keyword>
<evidence type="ECO:0000313" key="1">
    <source>
        <dbReference type="EMBL" id="TWT72619.1"/>
    </source>
</evidence>
<dbReference type="Proteomes" id="UP000317238">
    <property type="component" value="Unassembled WGS sequence"/>
</dbReference>
<sequence>MKFSLRTLLIAVTIAAVCVAAWFALREQPYAYADDICVALALGKLDFVNRHLRYGDFVRNGDELEFHYITEHGVSRVVHWGKAETRFNEIRNAQIGMHLGTSELTDPDHEAKRLAGLDHEYPRIYDVIFQTNRKNGKVAIMDGGSNVFPYTDERDEP</sequence>
<gene>
    <name evidence="1" type="ORF">Pan14r_49390</name>
</gene>
<evidence type="ECO:0000313" key="2">
    <source>
        <dbReference type="Proteomes" id="UP000317238"/>
    </source>
</evidence>
<protein>
    <submittedName>
        <fullName evidence="1">Uncharacterized protein</fullName>
    </submittedName>
</protein>